<proteinExistence type="predicted"/>
<protein>
    <recommendedName>
        <fullName evidence="2">HTH CENPB-type domain-containing protein</fullName>
    </recommendedName>
</protein>
<name>A0A653DC14_CALMS</name>
<keyword evidence="1" id="KW-0238">DNA-binding</keyword>
<feature type="domain" description="HTH CENPB-type" evidence="2">
    <location>
        <begin position="218"/>
        <end position="288"/>
    </location>
</feature>
<dbReference type="Proteomes" id="UP000410492">
    <property type="component" value="Unassembled WGS sequence"/>
</dbReference>
<sequence length="312" mass="37181">MQTSVTQKYESTRREEKSALKAVNRHIFKWFLDTRFDQKLISSSDLIDKIRLVTTIYGVKIDDPNKLLNKFVKENKLYLMGSGSDRTYHCDYVNTYALERIAKSHDELLDEQKEEEVAMETSEAIGHVPHKPIMSALSAVNREVYKWFLESRADHKLISFDDLKEKIRLVSRMYGVKTNDLDKLVDKFVKRNNLYLKDCGRNRSYHSNFADTYTGRQAYLEKQKEALEAVDREILDWFVESRFTEKIVYVKQFRAKFHELAKRYGVQNVRSFEWREKFLKRHNIYATTSGNHVTYHCSYIYSHMFKLWFKAK</sequence>
<accession>A0A653DC14</accession>
<keyword evidence="4" id="KW-1185">Reference proteome</keyword>
<evidence type="ECO:0000313" key="4">
    <source>
        <dbReference type="Proteomes" id="UP000410492"/>
    </source>
</evidence>
<reference evidence="3 4" key="1">
    <citation type="submission" date="2019-01" db="EMBL/GenBank/DDBJ databases">
        <authorList>
            <person name="Sayadi A."/>
        </authorList>
    </citation>
    <scope>NUCLEOTIDE SEQUENCE [LARGE SCALE GENOMIC DNA]</scope>
</reference>
<dbReference type="InterPro" id="IPR006600">
    <property type="entry name" value="HTH_CenpB_DNA-bd_dom"/>
</dbReference>
<evidence type="ECO:0000313" key="3">
    <source>
        <dbReference type="EMBL" id="VEN57396.1"/>
    </source>
</evidence>
<dbReference type="PROSITE" id="PS51253">
    <property type="entry name" value="HTH_CENPB"/>
    <property type="match status" value="1"/>
</dbReference>
<dbReference type="AlphaFoldDB" id="A0A653DC14"/>
<organism evidence="3 4">
    <name type="scientific">Callosobruchus maculatus</name>
    <name type="common">Southern cowpea weevil</name>
    <name type="synonym">Pulse bruchid</name>
    <dbReference type="NCBI Taxonomy" id="64391"/>
    <lineage>
        <taxon>Eukaryota</taxon>
        <taxon>Metazoa</taxon>
        <taxon>Ecdysozoa</taxon>
        <taxon>Arthropoda</taxon>
        <taxon>Hexapoda</taxon>
        <taxon>Insecta</taxon>
        <taxon>Pterygota</taxon>
        <taxon>Neoptera</taxon>
        <taxon>Endopterygota</taxon>
        <taxon>Coleoptera</taxon>
        <taxon>Polyphaga</taxon>
        <taxon>Cucujiformia</taxon>
        <taxon>Chrysomeloidea</taxon>
        <taxon>Chrysomelidae</taxon>
        <taxon>Bruchinae</taxon>
        <taxon>Bruchini</taxon>
        <taxon>Callosobruchus</taxon>
    </lineage>
</organism>
<dbReference type="EMBL" id="CAACVG010011133">
    <property type="protein sequence ID" value="VEN57396.1"/>
    <property type="molecule type" value="Genomic_DNA"/>
</dbReference>
<gene>
    <name evidence="3" type="ORF">CALMAC_LOCUS16032</name>
</gene>
<dbReference type="GO" id="GO:0003677">
    <property type="term" value="F:DNA binding"/>
    <property type="evidence" value="ECO:0007669"/>
    <property type="project" value="UniProtKB-KW"/>
</dbReference>
<evidence type="ECO:0000259" key="2">
    <source>
        <dbReference type="PROSITE" id="PS51253"/>
    </source>
</evidence>
<evidence type="ECO:0000256" key="1">
    <source>
        <dbReference type="ARBA" id="ARBA00023125"/>
    </source>
</evidence>